<name>A0A1E7FKW5_9STRA</name>
<dbReference type="CDD" id="cd09279">
    <property type="entry name" value="RNase_HI_like"/>
    <property type="match status" value="1"/>
</dbReference>
<dbReference type="OrthoDB" id="1938096at2759"/>
<proteinExistence type="predicted"/>
<dbReference type="PROSITE" id="PS50879">
    <property type="entry name" value="RNASE_H_1"/>
    <property type="match status" value="1"/>
</dbReference>
<dbReference type="KEGG" id="fcy:FRACYDRAFT_182974"/>
<sequence>MEPTKNGSAFLRFDGASRNNPKGPAGFGFHIVRDENGDKLVEGACYAGMNRSSNEMEYEGLIEGLIWATRLYLVNLTVCGDSELIINQVIGKYSIKNHRLKALHAKVTDLLKRYNGKLNISFAHIPRELNEIADNLANRAIATKSSVVTLNWPNVNALMGEKNGR</sequence>
<dbReference type="Pfam" id="PF13456">
    <property type="entry name" value="RVT_3"/>
    <property type="match status" value="1"/>
</dbReference>
<dbReference type="InterPro" id="IPR036397">
    <property type="entry name" value="RNaseH_sf"/>
</dbReference>
<dbReference type="Gene3D" id="3.30.420.10">
    <property type="entry name" value="Ribonuclease H-like superfamily/Ribonuclease H"/>
    <property type="match status" value="1"/>
</dbReference>
<evidence type="ECO:0000259" key="1">
    <source>
        <dbReference type="PROSITE" id="PS50879"/>
    </source>
</evidence>
<accession>A0A1E7FKW5</accession>
<reference evidence="2 3" key="1">
    <citation type="submission" date="2016-09" db="EMBL/GenBank/DDBJ databases">
        <title>Extensive genetic diversity and differential bi-allelic expression allows diatom success in the polar Southern Ocean.</title>
        <authorList>
            <consortium name="DOE Joint Genome Institute"/>
            <person name="Mock T."/>
            <person name="Otillar R.P."/>
            <person name="Strauss J."/>
            <person name="Dupont C."/>
            <person name="Frickenhaus S."/>
            <person name="Maumus F."/>
            <person name="Mcmullan M."/>
            <person name="Sanges R."/>
            <person name="Schmutz J."/>
            <person name="Toseland A."/>
            <person name="Valas R."/>
            <person name="Veluchamy A."/>
            <person name="Ward B.J."/>
            <person name="Allen A."/>
            <person name="Barry K."/>
            <person name="Falciatore A."/>
            <person name="Ferrante M."/>
            <person name="Fortunato A.E."/>
            <person name="Gloeckner G."/>
            <person name="Gruber A."/>
            <person name="Hipkin R."/>
            <person name="Janech M."/>
            <person name="Kroth P."/>
            <person name="Leese F."/>
            <person name="Lindquist E."/>
            <person name="Lyon B.R."/>
            <person name="Martin J."/>
            <person name="Mayer C."/>
            <person name="Parker M."/>
            <person name="Quesneville H."/>
            <person name="Raymond J."/>
            <person name="Uhlig C."/>
            <person name="Valentin K.U."/>
            <person name="Worden A.Z."/>
            <person name="Armbrust E.V."/>
            <person name="Bowler C."/>
            <person name="Green B."/>
            <person name="Moulton V."/>
            <person name="Van Oosterhout C."/>
            <person name="Grigoriev I."/>
        </authorList>
    </citation>
    <scope>NUCLEOTIDE SEQUENCE [LARGE SCALE GENOMIC DNA]</scope>
    <source>
        <strain evidence="2 3">CCMP1102</strain>
    </source>
</reference>
<dbReference type="EMBL" id="KV784356">
    <property type="protein sequence ID" value="OEU18764.1"/>
    <property type="molecule type" value="Genomic_DNA"/>
</dbReference>
<dbReference type="GO" id="GO:0003676">
    <property type="term" value="F:nucleic acid binding"/>
    <property type="evidence" value="ECO:0007669"/>
    <property type="project" value="InterPro"/>
</dbReference>
<keyword evidence="3" id="KW-1185">Reference proteome</keyword>
<dbReference type="PANTHER" id="PTHR46387:SF2">
    <property type="entry name" value="RIBONUCLEASE HI"/>
    <property type="match status" value="1"/>
</dbReference>
<gene>
    <name evidence="2" type="ORF">FRACYDRAFT_182974</name>
</gene>
<dbReference type="InterPro" id="IPR012337">
    <property type="entry name" value="RNaseH-like_sf"/>
</dbReference>
<evidence type="ECO:0000313" key="3">
    <source>
        <dbReference type="Proteomes" id="UP000095751"/>
    </source>
</evidence>
<dbReference type="Proteomes" id="UP000095751">
    <property type="component" value="Unassembled WGS sequence"/>
</dbReference>
<organism evidence="2 3">
    <name type="scientific">Fragilariopsis cylindrus CCMP1102</name>
    <dbReference type="NCBI Taxonomy" id="635003"/>
    <lineage>
        <taxon>Eukaryota</taxon>
        <taxon>Sar</taxon>
        <taxon>Stramenopiles</taxon>
        <taxon>Ochrophyta</taxon>
        <taxon>Bacillariophyta</taxon>
        <taxon>Bacillariophyceae</taxon>
        <taxon>Bacillariophycidae</taxon>
        <taxon>Bacillariales</taxon>
        <taxon>Bacillariaceae</taxon>
        <taxon>Fragilariopsis</taxon>
    </lineage>
</organism>
<evidence type="ECO:0000313" key="2">
    <source>
        <dbReference type="EMBL" id="OEU18764.1"/>
    </source>
</evidence>
<dbReference type="PANTHER" id="PTHR46387">
    <property type="entry name" value="POLYNUCLEOTIDYL TRANSFERASE, RIBONUCLEASE H-LIKE SUPERFAMILY PROTEIN"/>
    <property type="match status" value="1"/>
</dbReference>
<protein>
    <submittedName>
        <fullName evidence="2">Ribonuclease H-like protein</fullName>
    </submittedName>
</protein>
<dbReference type="AlphaFoldDB" id="A0A1E7FKW5"/>
<feature type="domain" description="RNase H type-1" evidence="1">
    <location>
        <begin position="5"/>
        <end position="142"/>
    </location>
</feature>
<dbReference type="SUPFAM" id="SSF53098">
    <property type="entry name" value="Ribonuclease H-like"/>
    <property type="match status" value="1"/>
</dbReference>
<dbReference type="InterPro" id="IPR002156">
    <property type="entry name" value="RNaseH_domain"/>
</dbReference>
<dbReference type="InParanoid" id="A0A1E7FKW5"/>
<dbReference type="GO" id="GO:0004523">
    <property type="term" value="F:RNA-DNA hybrid ribonuclease activity"/>
    <property type="evidence" value="ECO:0007669"/>
    <property type="project" value="InterPro"/>
</dbReference>